<comment type="caution">
    <text evidence="1">The sequence shown here is derived from an EMBL/GenBank/DDBJ whole genome shotgun (WGS) entry which is preliminary data.</text>
</comment>
<gene>
    <name evidence="1" type="ORF">HHU12_15635</name>
</gene>
<sequence>MSTSVELPCQKRTWYSGVIKSSNEKDVDMKMSVKFTDEYVLVELMNDQLHEVYKLLPSEKTENEIIFQTDERLMKRYHNAKLVLAQKSNTDQIEVSFNDFIKNYSYNNHALHVKTKV</sequence>
<name>A0A7X9RVC4_9BACT</name>
<protein>
    <submittedName>
        <fullName evidence="1">Uncharacterized protein</fullName>
    </submittedName>
</protein>
<evidence type="ECO:0000313" key="2">
    <source>
        <dbReference type="Proteomes" id="UP000576082"/>
    </source>
</evidence>
<dbReference type="EMBL" id="JABANE010000041">
    <property type="protein sequence ID" value="NME69407.1"/>
    <property type="molecule type" value="Genomic_DNA"/>
</dbReference>
<dbReference type="RefSeq" id="WP_169657684.1">
    <property type="nucleotide sequence ID" value="NZ_JABANE010000041.1"/>
</dbReference>
<accession>A0A7X9RVC4</accession>
<keyword evidence="2" id="KW-1185">Reference proteome</keyword>
<proteinExistence type="predicted"/>
<dbReference type="Proteomes" id="UP000576082">
    <property type="component" value="Unassembled WGS sequence"/>
</dbReference>
<evidence type="ECO:0000313" key="1">
    <source>
        <dbReference type="EMBL" id="NME69407.1"/>
    </source>
</evidence>
<dbReference type="AlphaFoldDB" id="A0A7X9RVC4"/>
<organism evidence="1 2">
    <name type="scientific">Flammeovirga aprica JL-4</name>
    <dbReference type="NCBI Taxonomy" id="694437"/>
    <lineage>
        <taxon>Bacteria</taxon>
        <taxon>Pseudomonadati</taxon>
        <taxon>Bacteroidota</taxon>
        <taxon>Cytophagia</taxon>
        <taxon>Cytophagales</taxon>
        <taxon>Flammeovirgaceae</taxon>
        <taxon>Flammeovirga</taxon>
    </lineage>
</organism>
<reference evidence="1 2" key="1">
    <citation type="submission" date="2020-04" db="EMBL/GenBank/DDBJ databases">
        <title>Flammeovirga sp. SR4, a novel species isolated from seawater.</title>
        <authorList>
            <person name="Wang X."/>
        </authorList>
    </citation>
    <scope>NUCLEOTIDE SEQUENCE [LARGE SCALE GENOMIC DNA]</scope>
    <source>
        <strain evidence="1 2">ATCC 23126</strain>
    </source>
</reference>